<dbReference type="Gene3D" id="3.40.50.720">
    <property type="entry name" value="NAD(P)-binding Rossmann-like Domain"/>
    <property type="match status" value="1"/>
</dbReference>
<comment type="similarity">
    <text evidence="1">Belongs to the NAD(P)-dependent epimerase/dehydratase family. SDR39U1 subfamily.</text>
</comment>
<keyword evidence="2" id="KW-1133">Transmembrane helix</keyword>
<dbReference type="SUPFAM" id="SSF51735">
    <property type="entry name" value="NAD(P)-binding Rossmann-fold domains"/>
    <property type="match status" value="1"/>
</dbReference>
<name>A8ZZJ7_DESOH</name>
<accession>A8ZZJ7</accession>
<dbReference type="PANTHER" id="PTHR11092">
    <property type="entry name" value="SUGAR NUCLEOTIDE EPIMERASE RELATED"/>
    <property type="match status" value="1"/>
</dbReference>
<keyword evidence="2" id="KW-0472">Membrane</keyword>
<feature type="domain" description="DUF1731" evidence="4">
    <location>
        <begin position="410"/>
        <end position="457"/>
    </location>
</feature>
<evidence type="ECO:0000256" key="1">
    <source>
        <dbReference type="ARBA" id="ARBA00009353"/>
    </source>
</evidence>
<proteinExistence type="inferred from homology"/>
<dbReference type="Pfam" id="PF01370">
    <property type="entry name" value="Epimerase"/>
    <property type="match status" value="1"/>
</dbReference>
<dbReference type="RefSeq" id="WP_012176480.1">
    <property type="nucleotide sequence ID" value="NC_009943.1"/>
</dbReference>
<dbReference type="AlphaFoldDB" id="A8ZZJ7"/>
<protein>
    <recommendedName>
        <fullName evidence="7">TIGR01777 family protein</fullName>
    </recommendedName>
</protein>
<dbReference type="STRING" id="96561.Dole_3066"/>
<dbReference type="KEGG" id="dol:Dole_3066"/>
<dbReference type="Proteomes" id="UP000008561">
    <property type="component" value="Chromosome"/>
</dbReference>
<feature type="transmembrane region" description="Helical" evidence="2">
    <location>
        <begin position="161"/>
        <end position="180"/>
    </location>
</feature>
<dbReference type="InterPro" id="IPR001509">
    <property type="entry name" value="Epimerase_deHydtase"/>
</dbReference>
<dbReference type="InterPro" id="IPR023393">
    <property type="entry name" value="START-like_dom_sf"/>
</dbReference>
<dbReference type="eggNOG" id="COG4276">
    <property type="taxonomic scope" value="Bacteria"/>
</dbReference>
<evidence type="ECO:0000259" key="3">
    <source>
        <dbReference type="Pfam" id="PF01370"/>
    </source>
</evidence>
<feature type="domain" description="NAD-dependent epimerase/dehydratase" evidence="3">
    <location>
        <begin position="163"/>
        <end position="374"/>
    </location>
</feature>
<dbReference type="EMBL" id="CP000859">
    <property type="protein sequence ID" value="ABW68869.1"/>
    <property type="molecule type" value="Genomic_DNA"/>
</dbReference>
<dbReference type="PANTHER" id="PTHR11092:SF0">
    <property type="entry name" value="EPIMERASE FAMILY PROTEIN SDR39U1"/>
    <property type="match status" value="1"/>
</dbReference>
<evidence type="ECO:0000259" key="4">
    <source>
        <dbReference type="Pfam" id="PF08338"/>
    </source>
</evidence>
<organism evidence="5 6">
    <name type="scientific">Desulfosudis oleivorans (strain DSM 6200 / JCM 39069 / Hxd3)</name>
    <name type="common">Desulfococcus oleovorans</name>
    <dbReference type="NCBI Taxonomy" id="96561"/>
    <lineage>
        <taxon>Bacteria</taxon>
        <taxon>Pseudomonadati</taxon>
        <taxon>Thermodesulfobacteriota</taxon>
        <taxon>Desulfobacteria</taxon>
        <taxon>Desulfobacterales</taxon>
        <taxon>Desulfosudaceae</taxon>
        <taxon>Desulfosudis</taxon>
    </lineage>
</organism>
<evidence type="ECO:0000256" key="2">
    <source>
        <dbReference type="SAM" id="Phobius"/>
    </source>
</evidence>
<gene>
    <name evidence="5" type="ordered locus">Dole_3066</name>
</gene>
<evidence type="ECO:0000313" key="5">
    <source>
        <dbReference type="EMBL" id="ABW68869.1"/>
    </source>
</evidence>
<dbReference type="NCBIfam" id="TIGR01777">
    <property type="entry name" value="yfcH"/>
    <property type="match status" value="1"/>
</dbReference>
<dbReference type="eggNOG" id="COG1090">
    <property type="taxonomic scope" value="Bacteria"/>
</dbReference>
<keyword evidence="2" id="KW-0812">Transmembrane</keyword>
<dbReference type="CDD" id="cd07820">
    <property type="entry name" value="SRPBCC_3"/>
    <property type="match status" value="1"/>
</dbReference>
<dbReference type="OrthoDB" id="5292533at2"/>
<evidence type="ECO:0008006" key="7">
    <source>
        <dbReference type="Google" id="ProtNLM"/>
    </source>
</evidence>
<reference evidence="5 6" key="1">
    <citation type="submission" date="2007-10" db="EMBL/GenBank/DDBJ databases">
        <title>Complete sequence of Desulfococcus oleovorans Hxd3.</title>
        <authorList>
            <consortium name="US DOE Joint Genome Institute"/>
            <person name="Copeland A."/>
            <person name="Lucas S."/>
            <person name="Lapidus A."/>
            <person name="Barry K."/>
            <person name="Glavina del Rio T."/>
            <person name="Dalin E."/>
            <person name="Tice H."/>
            <person name="Pitluck S."/>
            <person name="Kiss H."/>
            <person name="Brettin T."/>
            <person name="Bruce D."/>
            <person name="Detter J.C."/>
            <person name="Han C."/>
            <person name="Schmutz J."/>
            <person name="Larimer F."/>
            <person name="Land M."/>
            <person name="Hauser L."/>
            <person name="Kyrpides N."/>
            <person name="Kim E."/>
            <person name="Wawrik B."/>
            <person name="Richardson P."/>
        </authorList>
    </citation>
    <scope>NUCLEOTIDE SEQUENCE [LARGE SCALE GENOMIC DNA]</scope>
    <source>
        <strain evidence="6">DSM 6200 / JCM 39069 / Hxd3</strain>
    </source>
</reference>
<sequence length="462" mass="50990">MITDTFTRQSIIDADARTLFLWHARPGAIERLSPPWDPLEVIFRTGGITVGARVVLKMFAGPVPYRWHARHTVYEENQKFVDEQVKGPMAFWRHTHAFEPAGENQCRLIDTIDYRLPLYPLTRFPGKLLVENKLARIFAWRHRITAFDMALHRRFNKKGPMTVLISGASGVLASALIPLLTTGGHRVVRLVRRKPSAENEVFWNPADNVIDTDALKNHTIDAVIHLAGEHVGTGRWTDAKKKTIIDSRQQGTRLLAETAARLSPRPGVFLCASATGFYGERGEAVLTENDGPGNDFLAKVCKIWEASVQPATDAGIRTVRMRIGVVLTPKGGALQRLLLPFQLGMGGRLGNGRQYLSWIGIDDAIGAIFYLLMNETVSGPVNVVSPSPVTNAEFTRTLATVLCRPALMPVPATAIDLAFGEMGTTVLLTSTRVAPSKLTESGYCFGWPDLESALRHILGKTR</sequence>
<dbReference type="SUPFAM" id="SSF55961">
    <property type="entry name" value="Bet v1-like"/>
    <property type="match status" value="1"/>
</dbReference>
<dbReference type="CDD" id="cd05242">
    <property type="entry name" value="SDR_a8"/>
    <property type="match status" value="1"/>
</dbReference>
<evidence type="ECO:0000313" key="6">
    <source>
        <dbReference type="Proteomes" id="UP000008561"/>
    </source>
</evidence>
<dbReference type="InterPro" id="IPR013549">
    <property type="entry name" value="DUF1731"/>
</dbReference>
<keyword evidence="6" id="KW-1185">Reference proteome</keyword>
<dbReference type="HOGENOM" id="CLU_047373_4_0_7"/>
<dbReference type="InterPro" id="IPR010099">
    <property type="entry name" value="SDR39U1"/>
</dbReference>
<dbReference type="InterPro" id="IPR036291">
    <property type="entry name" value="NAD(P)-bd_dom_sf"/>
</dbReference>
<dbReference type="Gene3D" id="3.30.530.20">
    <property type="match status" value="1"/>
</dbReference>
<dbReference type="Pfam" id="PF08338">
    <property type="entry name" value="DUF1731"/>
    <property type="match status" value="1"/>
</dbReference>